<feature type="domain" description="Protein kinase" evidence="7">
    <location>
        <begin position="19"/>
        <end position="288"/>
    </location>
</feature>
<dbReference type="Gene3D" id="3.40.50.300">
    <property type="entry name" value="P-loop containing nucleotide triphosphate hydrolases"/>
    <property type="match status" value="1"/>
</dbReference>
<dbReference type="GO" id="GO:0004674">
    <property type="term" value="F:protein serine/threonine kinase activity"/>
    <property type="evidence" value="ECO:0007669"/>
    <property type="project" value="TreeGrafter"/>
</dbReference>
<sequence length="1160" mass="130264">MASDISQDLTHRVYCGDLAKVNDPEHRGGYADVFIGSLKRTADTRERVAVKVLRPNEQRKNVKELESATTREAKIWQQLDHPNVLKFLGLGIHFGYRGIPVLISPWCDNGTVLEYLRTHLSLDTRLSIIHGAAKGLLYLHNQDVIHGDVKPSNILIDDDGQPLLCDFGQSYLLHSVDSLPEPAGTIRYQSPEAFREERRCTKPGDVYSFGLTCFEILTGLPPFPELATDVQIMGRMAQEQYYKLPRPDAPSPEAALYDNVLEKCWMDSPLVRPSMLEVARALEATELLPEANRVVAEKSELPDQKRHNVEVTESPFPLDMGKNYRFVCDPNGSARLGGIGGFADVYRGVYVAEGRIWLEVAIKVLRVAVSDRTSEEVARKHLIREVLVWQKLKHPNILPFIGLAFNLGRPAKFPALVSRWCGNGDMMQYLKSNPSYDQKLATINGVARGLWYLHSQQVVHGDIKPGNILVYRDGRPLLCDFGQSSIMNVRGFTTRAAGAFRYQAPELLLNDYQRKTYNMDVYSFGMTCSEIWTGQKPFTSMTTDAQVAIAILQGSIPTHPILPSGIESDLLWNVFIKCWGQEAINRPSMEAVIRMLRSIGESSSAMISASPHLIDSIMLNIFKALKATTGIRKSQAAKHRSPIAHGILTGAHDFTVQNSTITFFAEFQQPRIRDGLPRQPPPLAFIVLSQKRVPGAELFSQERQYAPRCHPDTRIELREMLVKWLSDAKRLWNFLWLSGPAGVGKSAVAQTFAEYCDAQGYIRACYFFSKPQQRTSISGLVATIACQFASQSVAYNHYITHSLSFDPFILDQTLRIQFNKLIIEPLNALSAVSETSKPFVIIIDGLDECDDAFLQCELIELIGRSVEAYGLNRRAPLLWLACSRPEWHIKRCFAMANPVMQCGPVKMTCDASKDLHDVYCILKDGLQKVHEESSWDTSFKSRALVLVWPPEPKLQRLSGMVGGLPVLASTVIKFIGDGTGTPELKLDVCLSYLEAVGQPSETNPLEGLDTIYLHIIRSVPRSLYPTTQLILGFYIYSGLRWSTSDVGRFLCLSKDMFYLALRQLHSVLDIPIHDLALTKPLMFFHKSFQDFLQDPTRSRSTLLTRRDVVMIRDYYRCVGITTSFRRTATSKVSTTTSGTTCLSDSLLSLFNLFGNQVLTW</sequence>
<evidence type="ECO:0000256" key="3">
    <source>
        <dbReference type="ARBA" id="ARBA00022737"/>
    </source>
</evidence>
<comment type="caution">
    <text evidence="8">The sequence shown here is derived from an EMBL/GenBank/DDBJ whole genome shotgun (WGS) entry which is preliminary data.</text>
</comment>
<dbReference type="InterPro" id="IPR027417">
    <property type="entry name" value="P-loop_NTPase"/>
</dbReference>
<dbReference type="PANTHER" id="PTHR44329">
    <property type="entry name" value="SERINE/THREONINE-PROTEIN KINASE TNNI3K-RELATED"/>
    <property type="match status" value="1"/>
</dbReference>
<dbReference type="InterPro" id="IPR000719">
    <property type="entry name" value="Prot_kinase_dom"/>
</dbReference>
<comment type="similarity">
    <text evidence="1">Belongs to the protein kinase superfamily. TKL Ser/Thr protein kinase family. ROCO subfamily.</text>
</comment>
<evidence type="ECO:0000256" key="1">
    <source>
        <dbReference type="ARBA" id="ARBA00008171"/>
    </source>
</evidence>
<reference evidence="8" key="1">
    <citation type="submission" date="2022-07" db="EMBL/GenBank/DDBJ databases">
        <title>Genome Sequence of Leucocoprinus birnbaumii.</title>
        <authorList>
            <person name="Buettner E."/>
        </authorList>
    </citation>
    <scope>NUCLEOTIDE SEQUENCE</scope>
    <source>
        <strain evidence="8">VT141</strain>
    </source>
</reference>
<dbReference type="PROSITE" id="PS50011">
    <property type="entry name" value="PROTEIN_KINASE_DOM"/>
    <property type="match status" value="2"/>
</dbReference>
<keyword evidence="5" id="KW-0418">Kinase</keyword>
<dbReference type="Gene3D" id="1.10.510.10">
    <property type="entry name" value="Transferase(Phosphotransferase) domain 1"/>
    <property type="match status" value="2"/>
</dbReference>
<organism evidence="8 9">
    <name type="scientific">Leucocoprinus birnbaumii</name>
    <dbReference type="NCBI Taxonomy" id="56174"/>
    <lineage>
        <taxon>Eukaryota</taxon>
        <taxon>Fungi</taxon>
        <taxon>Dikarya</taxon>
        <taxon>Basidiomycota</taxon>
        <taxon>Agaricomycotina</taxon>
        <taxon>Agaricomycetes</taxon>
        <taxon>Agaricomycetidae</taxon>
        <taxon>Agaricales</taxon>
        <taxon>Agaricineae</taxon>
        <taxon>Agaricaceae</taxon>
        <taxon>Leucocoprinus</taxon>
    </lineage>
</organism>
<keyword evidence="3" id="KW-0677">Repeat</keyword>
<evidence type="ECO:0000256" key="6">
    <source>
        <dbReference type="ARBA" id="ARBA00022840"/>
    </source>
</evidence>
<dbReference type="Proteomes" id="UP001213000">
    <property type="component" value="Unassembled WGS sequence"/>
</dbReference>
<dbReference type="InterPro" id="IPR011009">
    <property type="entry name" value="Kinase-like_dom_sf"/>
</dbReference>
<evidence type="ECO:0000259" key="7">
    <source>
        <dbReference type="PROSITE" id="PS50011"/>
    </source>
</evidence>
<evidence type="ECO:0000313" key="8">
    <source>
        <dbReference type="EMBL" id="KAJ3576323.1"/>
    </source>
</evidence>
<dbReference type="SMART" id="SM00220">
    <property type="entry name" value="S_TKc"/>
    <property type="match status" value="2"/>
</dbReference>
<dbReference type="SUPFAM" id="SSF52540">
    <property type="entry name" value="P-loop containing nucleoside triphosphate hydrolases"/>
    <property type="match status" value="1"/>
</dbReference>
<keyword evidence="9" id="KW-1185">Reference proteome</keyword>
<dbReference type="EMBL" id="JANIEX010000014">
    <property type="protein sequence ID" value="KAJ3576323.1"/>
    <property type="molecule type" value="Genomic_DNA"/>
</dbReference>
<dbReference type="InterPro" id="IPR001245">
    <property type="entry name" value="Ser-Thr/Tyr_kinase_cat_dom"/>
</dbReference>
<dbReference type="SUPFAM" id="SSF56112">
    <property type="entry name" value="Protein kinase-like (PK-like)"/>
    <property type="match status" value="2"/>
</dbReference>
<name>A0AAD5W1Q7_9AGAR</name>
<protein>
    <recommendedName>
        <fullName evidence="7">Protein kinase domain-containing protein</fullName>
    </recommendedName>
</protein>
<dbReference type="AlphaFoldDB" id="A0AAD5W1Q7"/>
<dbReference type="Pfam" id="PF00069">
    <property type="entry name" value="Pkinase"/>
    <property type="match status" value="1"/>
</dbReference>
<dbReference type="Pfam" id="PF07714">
    <property type="entry name" value="PK_Tyr_Ser-Thr"/>
    <property type="match status" value="1"/>
</dbReference>
<dbReference type="InterPro" id="IPR051681">
    <property type="entry name" value="Ser/Thr_Kinases-Pseudokinases"/>
</dbReference>
<evidence type="ECO:0000256" key="2">
    <source>
        <dbReference type="ARBA" id="ARBA00022679"/>
    </source>
</evidence>
<evidence type="ECO:0000256" key="5">
    <source>
        <dbReference type="ARBA" id="ARBA00022777"/>
    </source>
</evidence>
<proteinExistence type="inferred from homology"/>
<evidence type="ECO:0000313" key="9">
    <source>
        <dbReference type="Proteomes" id="UP001213000"/>
    </source>
</evidence>
<dbReference type="PANTHER" id="PTHR44329:SF288">
    <property type="entry name" value="MITOGEN-ACTIVATED PROTEIN KINASE KINASE KINASE 20"/>
    <property type="match status" value="1"/>
</dbReference>
<evidence type="ECO:0000256" key="4">
    <source>
        <dbReference type="ARBA" id="ARBA00022741"/>
    </source>
</evidence>
<gene>
    <name evidence="8" type="ORF">NP233_g491</name>
</gene>
<keyword evidence="2" id="KW-0808">Transferase</keyword>
<accession>A0AAD5W1Q7</accession>
<dbReference type="PROSITE" id="PS00108">
    <property type="entry name" value="PROTEIN_KINASE_ST"/>
    <property type="match status" value="2"/>
</dbReference>
<keyword evidence="6" id="KW-0067">ATP-binding</keyword>
<dbReference type="Pfam" id="PF24883">
    <property type="entry name" value="NPHP3_N"/>
    <property type="match status" value="1"/>
</dbReference>
<dbReference type="GO" id="GO:0005524">
    <property type="term" value="F:ATP binding"/>
    <property type="evidence" value="ECO:0007669"/>
    <property type="project" value="UniProtKB-KW"/>
</dbReference>
<feature type="domain" description="Protein kinase" evidence="7">
    <location>
        <begin position="331"/>
        <end position="599"/>
    </location>
</feature>
<keyword evidence="4" id="KW-0547">Nucleotide-binding</keyword>
<dbReference type="InterPro" id="IPR056884">
    <property type="entry name" value="NPHP3-like_N"/>
</dbReference>
<dbReference type="InterPro" id="IPR008271">
    <property type="entry name" value="Ser/Thr_kinase_AS"/>
</dbReference>